<evidence type="ECO:0000256" key="1">
    <source>
        <dbReference type="ARBA" id="ARBA00007151"/>
    </source>
</evidence>
<dbReference type="InterPro" id="IPR036823">
    <property type="entry name" value="Ribosomal_uS7_dom_sf"/>
</dbReference>
<keyword evidence="3" id="KW-0687">Ribonucleoprotein</keyword>
<dbReference type="SUPFAM" id="SSF47973">
    <property type="entry name" value="Ribosomal protein S7"/>
    <property type="match status" value="1"/>
</dbReference>
<reference evidence="5" key="1">
    <citation type="submission" date="2015-07" db="EMBL/GenBank/DDBJ databases">
        <title>Adaptation to a free-living lifestyle via gene acquisitions in the diplomonad Trepomonas sp. PC1.</title>
        <authorList>
            <person name="Xu F."/>
            <person name="Jerlstrom-Hultqvist J."/>
            <person name="Kolisko M."/>
            <person name="Simpson A.G.B."/>
            <person name="Roger A.J."/>
            <person name="Svard S.G."/>
            <person name="Andersson J.O."/>
        </authorList>
    </citation>
    <scope>NUCLEOTIDE SEQUENCE</scope>
    <source>
        <strain evidence="5">PC1</strain>
    </source>
</reference>
<gene>
    <name evidence="5" type="ORF">TPC1_10998</name>
</gene>
<name>A0A146KGP6_9EUKA</name>
<dbReference type="InterPro" id="IPR005716">
    <property type="entry name" value="Ribosomal_uS7_euk/arc"/>
</dbReference>
<feature type="domain" description="Small ribosomal subunit protein uS7" evidence="4">
    <location>
        <begin position="76"/>
        <end position="220"/>
    </location>
</feature>
<comment type="similarity">
    <text evidence="1">Belongs to the universal ribosomal protein uS7 family.</text>
</comment>
<organism evidence="5">
    <name type="scientific">Trepomonas sp. PC1</name>
    <dbReference type="NCBI Taxonomy" id="1076344"/>
    <lineage>
        <taxon>Eukaryota</taxon>
        <taxon>Metamonada</taxon>
        <taxon>Diplomonadida</taxon>
        <taxon>Hexamitidae</taxon>
        <taxon>Hexamitinae</taxon>
        <taxon>Trepomonas</taxon>
    </lineage>
</organism>
<accession>A0A146KGP6</accession>
<dbReference type="InterPro" id="IPR000235">
    <property type="entry name" value="Ribosomal_uS7"/>
</dbReference>
<evidence type="ECO:0000259" key="4">
    <source>
        <dbReference type="Pfam" id="PF00177"/>
    </source>
</evidence>
<dbReference type="NCBIfam" id="TIGR01028">
    <property type="entry name" value="uS7_euk_arch"/>
    <property type="match status" value="1"/>
</dbReference>
<evidence type="ECO:0000256" key="3">
    <source>
        <dbReference type="ARBA" id="ARBA00023274"/>
    </source>
</evidence>
<dbReference type="AlphaFoldDB" id="A0A146KGP6"/>
<dbReference type="GO" id="GO:0006412">
    <property type="term" value="P:translation"/>
    <property type="evidence" value="ECO:0007669"/>
    <property type="project" value="InterPro"/>
</dbReference>
<proteinExistence type="inferred from homology"/>
<dbReference type="EMBL" id="GDID01000743">
    <property type="protein sequence ID" value="JAP95863.1"/>
    <property type="molecule type" value="Transcribed_RNA"/>
</dbReference>
<evidence type="ECO:0000313" key="5">
    <source>
        <dbReference type="EMBL" id="JAP95863.1"/>
    </source>
</evidence>
<dbReference type="PANTHER" id="PTHR11205">
    <property type="entry name" value="RIBOSOMAL PROTEIN S7"/>
    <property type="match status" value="1"/>
</dbReference>
<keyword evidence="2 5" id="KW-0689">Ribosomal protein</keyword>
<protein>
    <submittedName>
        <fullName evidence="5">Ribosomal protein S5</fullName>
    </submittedName>
</protein>
<dbReference type="InterPro" id="IPR023798">
    <property type="entry name" value="Ribosomal_uS7_dom"/>
</dbReference>
<dbReference type="GO" id="GO:0015935">
    <property type="term" value="C:small ribosomal subunit"/>
    <property type="evidence" value="ECO:0007669"/>
    <property type="project" value="InterPro"/>
</dbReference>
<sequence length="220" mass="24440">MASCGQADSHIPHETHVSTSTTAFLSTQVMAEFQVQLFDKWTVDDVKCNDPSLQKYIAIDNHGFVAHSATKWNTCRFRKATCPIVERLVNTLMMHGRNSGKKLLANRTVKAAFEMVHLQTGANPVQILIDGIQNAAIREDSCRIGKGGQVRRQAVDVAPLRRVNQVLFFMGHGARKSAMRKVKTFTECLADELIAAANGTDRSYAIQKKNEVERVAVSNR</sequence>
<dbReference type="FunFam" id="1.10.455.10:FF:000008">
    <property type="entry name" value="40S ribosomal protein S5, putative"/>
    <property type="match status" value="1"/>
</dbReference>
<dbReference type="Pfam" id="PF00177">
    <property type="entry name" value="Ribosomal_S7"/>
    <property type="match status" value="1"/>
</dbReference>
<dbReference type="Gene3D" id="1.10.455.10">
    <property type="entry name" value="Ribosomal protein S7 domain"/>
    <property type="match status" value="1"/>
</dbReference>
<dbReference type="CDD" id="cd14867">
    <property type="entry name" value="uS7_Eukaryote"/>
    <property type="match status" value="1"/>
</dbReference>
<dbReference type="PIRSF" id="PIRSF002122">
    <property type="entry name" value="RPS7p_RPS7a_RPS5e_RPS7o"/>
    <property type="match status" value="1"/>
</dbReference>
<dbReference type="GO" id="GO:0003735">
    <property type="term" value="F:structural constituent of ribosome"/>
    <property type="evidence" value="ECO:0007669"/>
    <property type="project" value="InterPro"/>
</dbReference>
<evidence type="ECO:0000256" key="2">
    <source>
        <dbReference type="ARBA" id="ARBA00022980"/>
    </source>
</evidence>